<dbReference type="OrthoDB" id="16820at2759"/>
<keyword evidence="4" id="KW-0274">FAD</keyword>
<gene>
    <name evidence="7" type="ORF">B0I36DRAFT_422776</name>
</gene>
<comment type="similarity">
    <text evidence="2">Belongs to the paxM FAD-dependent monooxygenase family.</text>
</comment>
<evidence type="ECO:0000259" key="6">
    <source>
        <dbReference type="Pfam" id="PF01494"/>
    </source>
</evidence>
<name>A0A9P8Y3I0_9PEZI</name>
<proteinExistence type="inferred from homology"/>
<evidence type="ECO:0000256" key="2">
    <source>
        <dbReference type="ARBA" id="ARBA00007992"/>
    </source>
</evidence>
<dbReference type="InterPro" id="IPR051104">
    <property type="entry name" value="FAD_monoxygenase"/>
</dbReference>
<keyword evidence="8" id="KW-1185">Reference proteome</keyword>
<dbReference type="EMBL" id="JAGTJQ010000006">
    <property type="protein sequence ID" value="KAH7028922.1"/>
    <property type="molecule type" value="Genomic_DNA"/>
</dbReference>
<evidence type="ECO:0000256" key="4">
    <source>
        <dbReference type="ARBA" id="ARBA00022827"/>
    </source>
</evidence>
<accession>A0A9P8Y3I0</accession>
<keyword evidence="3" id="KW-0285">Flavoprotein</keyword>
<comment type="caution">
    <text evidence="7">The sequence shown here is derived from an EMBL/GenBank/DDBJ whole genome shotgun (WGS) entry which is preliminary data.</text>
</comment>
<dbReference type="InterPro" id="IPR036188">
    <property type="entry name" value="FAD/NAD-bd_sf"/>
</dbReference>
<organism evidence="7 8">
    <name type="scientific">Microdochium trichocladiopsis</name>
    <dbReference type="NCBI Taxonomy" id="1682393"/>
    <lineage>
        <taxon>Eukaryota</taxon>
        <taxon>Fungi</taxon>
        <taxon>Dikarya</taxon>
        <taxon>Ascomycota</taxon>
        <taxon>Pezizomycotina</taxon>
        <taxon>Sordariomycetes</taxon>
        <taxon>Xylariomycetidae</taxon>
        <taxon>Xylariales</taxon>
        <taxon>Microdochiaceae</taxon>
        <taxon>Microdochium</taxon>
    </lineage>
</organism>
<dbReference type="Proteomes" id="UP000756346">
    <property type="component" value="Unassembled WGS sequence"/>
</dbReference>
<dbReference type="Gene3D" id="3.50.50.60">
    <property type="entry name" value="FAD/NAD(P)-binding domain"/>
    <property type="match status" value="1"/>
</dbReference>
<dbReference type="InterPro" id="IPR002938">
    <property type="entry name" value="FAD-bd"/>
</dbReference>
<dbReference type="GO" id="GO:0004497">
    <property type="term" value="F:monooxygenase activity"/>
    <property type="evidence" value="ECO:0007669"/>
    <property type="project" value="UniProtKB-KW"/>
</dbReference>
<dbReference type="PANTHER" id="PTHR46720">
    <property type="entry name" value="HYDROXYLASE, PUTATIVE (AFU_ORTHOLOGUE AFUA_3G01460)-RELATED"/>
    <property type="match status" value="1"/>
</dbReference>
<dbReference type="RefSeq" id="XP_046011210.1">
    <property type="nucleotide sequence ID" value="XM_046162217.1"/>
</dbReference>
<dbReference type="GeneID" id="70191763"/>
<dbReference type="AlphaFoldDB" id="A0A9P8Y3I0"/>
<evidence type="ECO:0000256" key="5">
    <source>
        <dbReference type="ARBA" id="ARBA00023002"/>
    </source>
</evidence>
<dbReference type="PANTHER" id="PTHR46720:SF3">
    <property type="entry name" value="FAD-BINDING DOMAIN-CONTAINING PROTEIN-RELATED"/>
    <property type="match status" value="1"/>
</dbReference>
<dbReference type="GO" id="GO:0071949">
    <property type="term" value="F:FAD binding"/>
    <property type="evidence" value="ECO:0007669"/>
    <property type="project" value="InterPro"/>
</dbReference>
<protein>
    <submittedName>
        <fullName evidence="7">Monooxygenase</fullName>
    </submittedName>
</protein>
<dbReference type="GO" id="GO:0044550">
    <property type="term" value="P:secondary metabolite biosynthetic process"/>
    <property type="evidence" value="ECO:0007669"/>
    <property type="project" value="TreeGrafter"/>
</dbReference>
<keyword evidence="5" id="KW-0560">Oxidoreductase</keyword>
<evidence type="ECO:0000313" key="7">
    <source>
        <dbReference type="EMBL" id="KAH7028922.1"/>
    </source>
</evidence>
<feature type="domain" description="FAD-binding" evidence="6">
    <location>
        <begin position="10"/>
        <end position="383"/>
    </location>
</feature>
<dbReference type="PRINTS" id="PR00420">
    <property type="entry name" value="RNGMNOXGNASE"/>
</dbReference>
<dbReference type="SUPFAM" id="SSF51905">
    <property type="entry name" value="FAD/NAD(P)-binding domain"/>
    <property type="match status" value="1"/>
</dbReference>
<sequence>MSPSANKQFHVAIAGAGVAGLALAMALYKKGVSFTLYEEAPEYSAVGAGIGFAPNGTRTMDLIDPAFRPLYEDICVGNKPADAQNVFFEGHLVQEGMGREQPWASNCGWGHPNYVRKSAHRKALLDVMTSFFPIENVKFSKRLDKIEQAAEGVVLTFSDGTTAEADILAGADGIQSTVRAHLLGETHPEQVRPVYAGSYVYRAVIPIEEAEAILGDRTEVAKIYFGDRRACVTYRISKGDEFNYLLVVADDKDGWKLPDAVTERVTHESMMADFADPKLDDRFRQLLRKAKPIKWGLFHHWQTATYARDRVCILGDSAHASLPFQAAGAAQGLEDALVLANVLARMAELQPNGPEGEADMPVIRAGMEAYDAVRRPRAQRQLEQAYDMQKLIFFQHEDAGSDMAKILPHVQNGRYDWLWFHDIKDSADAALARMNQTLGASKSKQEVNV</sequence>
<comment type="pathway">
    <text evidence="1">Secondary metabolite biosynthesis.</text>
</comment>
<evidence type="ECO:0000256" key="3">
    <source>
        <dbReference type="ARBA" id="ARBA00022630"/>
    </source>
</evidence>
<reference evidence="7" key="1">
    <citation type="journal article" date="2021" name="Nat. Commun.">
        <title>Genetic determinants of endophytism in the Arabidopsis root mycobiome.</title>
        <authorList>
            <person name="Mesny F."/>
            <person name="Miyauchi S."/>
            <person name="Thiergart T."/>
            <person name="Pickel B."/>
            <person name="Atanasova L."/>
            <person name="Karlsson M."/>
            <person name="Huettel B."/>
            <person name="Barry K.W."/>
            <person name="Haridas S."/>
            <person name="Chen C."/>
            <person name="Bauer D."/>
            <person name="Andreopoulos W."/>
            <person name="Pangilinan J."/>
            <person name="LaButti K."/>
            <person name="Riley R."/>
            <person name="Lipzen A."/>
            <person name="Clum A."/>
            <person name="Drula E."/>
            <person name="Henrissat B."/>
            <person name="Kohler A."/>
            <person name="Grigoriev I.V."/>
            <person name="Martin F.M."/>
            <person name="Hacquard S."/>
        </authorList>
    </citation>
    <scope>NUCLEOTIDE SEQUENCE</scope>
    <source>
        <strain evidence="7">MPI-CAGE-CH-0230</strain>
    </source>
</reference>
<dbReference type="Pfam" id="PF01494">
    <property type="entry name" value="FAD_binding_3"/>
    <property type="match status" value="1"/>
</dbReference>
<keyword evidence="7" id="KW-0503">Monooxygenase</keyword>
<evidence type="ECO:0000256" key="1">
    <source>
        <dbReference type="ARBA" id="ARBA00005179"/>
    </source>
</evidence>
<evidence type="ECO:0000313" key="8">
    <source>
        <dbReference type="Proteomes" id="UP000756346"/>
    </source>
</evidence>